<proteinExistence type="predicted"/>
<gene>
    <name evidence="1" type="ORF">K469DRAFT_224625</name>
</gene>
<accession>A0A6A6DUU4</accession>
<sequence>MVKNKCPPSMAPHERLQTMQPVTPESHITVTYICTASTYRRARNNWTNSRAESFVCLPLLFPVASAPAAVRLSVALVQHAPEHFKSLFD</sequence>
<reference evidence="1" key="1">
    <citation type="journal article" date="2020" name="Stud. Mycol.">
        <title>101 Dothideomycetes genomes: a test case for predicting lifestyles and emergence of pathogens.</title>
        <authorList>
            <person name="Haridas S."/>
            <person name="Albert R."/>
            <person name="Binder M."/>
            <person name="Bloem J."/>
            <person name="Labutti K."/>
            <person name="Salamov A."/>
            <person name="Andreopoulos B."/>
            <person name="Baker S."/>
            <person name="Barry K."/>
            <person name="Bills G."/>
            <person name="Bluhm B."/>
            <person name="Cannon C."/>
            <person name="Castanera R."/>
            <person name="Culley D."/>
            <person name="Daum C."/>
            <person name="Ezra D."/>
            <person name="Gonzalez J."/>
            <person name="Henrissat B."/>
            <person name="Kuo A."/>
            <person name="Liang C."/>
            <person name="Lipzen A."/>
            <person name="Lutzoni F."/>
            <person name="Magnuson J."/>
            <person name="Mondo S."/>
            <person name="Nolan M."/>
            <person name="Ohm R."/>
            <person name="Pangilinan J."/>
            <person name="Park H.-J."/>
            <person name="Ramirez L."/>
            <person name="Alfaro M."/>
            <person name="Sun H."/>
            <person name="Tritt A."/>
            <person name="Yoshinaga Y."/>
            <person name="Zwiers L.-H."/>
            <person name="Turgeon B."/>
            <person name="Goodwin S."/>
            <person name="Spatafora J."/>
            <person name="Crous P."/>
            <person name="Grigoriev I."/>
        </authorList>
    </citation>
    <scope>NUCLEOTIDE SEQUENCE</scope>
    <source>
        <strain evidence="1">CBS 207.26</strain>
    </source>
</reference>
<name>A0A6A6DUU4_9PEZI</name>
<dbReference type="Proteomes" id="UP000800200">
    <property type="component" value="Unassembled WGS sequence"/>
</dbReference>
<dbReference type="AlphaFoldDB" id="A0A6A6DUU4"/>
<keyword evidence="2" id="KW-1185">Reference proteome</keyword>
<evidence type="ECO:0000313" key="2">
    <source>
        <dbReference type="Proteomes" id="UP000800200"/>
    </source>
</evidence>
<organism evidence="1 2">
    <name type="scientific">Zopfia rhizophila CBS 207.26</name>
    <dbReference type="NCBI Taxonomy" id="1314779"/>
    <lineage>
        <taxon>Eukaryota</taxon>
        <taxon>Fungi</taxon>
        <taxon>Dikarya</taxon>
        <taxon>Ascomycota</taxon>
        <taxon>Pezizomycotina</taxon>
        <taxon>Dothideomycetes</taxon>
        <taxon>Dothideomycetes incertae sedis</taxon>
        <taxon>Zopfiaceae</taxon>
        <taxon>Zopfia</taxon>
    </lineage>
</organism>
<protein>
    <submittedName>
        <fullName evidence="1">Uncharacterized protein</fullName>
    </submittedName>
</protein>
<evidence type="ECO:0000313" key="1">
    <source>
        <dbReference type="EMBL" id="KAF2182535.1"/>
    </source>
</evidence>
<dbReference type="EMBL" id="ML994647">
    <property type="protein sequence ID" value="KAF2182535.1"/>
    <property type="molecule type" value="Genomic_DNA"/>
</dbReference>